<evidence type="ECO:0000313" key="8">
    <source>
        <dbReference type="Proteomes" id="UP001168821"/>
    </source>
</evidence>
<evidence type="ECO:0000256" key="1">
    <source>
        <dbReference type="ARBA" id="ARBA00022729"/>
    </source>
</evidence>
<dbReference type="SMART" id="SM00408">
    <property type="entry name" value="IGc2"/>
    <property type="match status" value="2"/>
</dbReference>
<evidence type="ECO:0000256" key="3">
    <source>
        <dbReference type="ARBA" id="ARBA00023157"/>
    </source>
</evidence>
<dbReference type="Pfam" id="PF13927">
    <property type="entry name" value="Ig_3"/>
    <property type="match status" value="1"/>
</dbReference>
<dbReference type="InterPro" id="IPR013783">
    <property type="entry name" value="Ig-like_fold"/>
</dbReference>
<sequence length="284" mass="31371">MTQQLFPRLTPLSLQVLLSVLLAFAALQLCHSRRLTDDMDNEIPVVSGNPAAFRQQDEWIKISAAPKAAIRKLTGSYVELECEAMGSPPPTLQWFRGNHALTEHQSYDTNTISEVPSQGLGKIRGRLVINYLLPVHAVTFTCVAQSGSKVATADTTIYVIKKEGFDRNFTQLLTTKVIGVHHVPRISLWAPTYMDVIGTNVVLPCRTLGNPKPSQMWIDPQDQVVSEGDGRVSALPDGSLSIRSVSWADMGVYTCMARNMVGQDSVETFLYPMKVTRLLDKMAP</sequence>
<dbReference type="GO" id="GO:0043005">
    <property type="term" value="C:neuron projection"/>
    <property type="evidence" value="ECO:0007669"/>
    <property type="project" value="TreeGrafter"/>
</dbReference>
<gene>
    <name evidence="7" type="ORF">Zmor_016826</name>
</gene>
<dbReference type="InterPro" id="IPR003598">
    <property type="entry name" value="Ig_sub2"/>
</dbReference>
<protein>
    <recommendedName>
        <fullName evidence="6">Ig-like domain-containing protein</fullName>
    </recommendedName>
</protein>
<dbReference type="InterPro" id="IPR036179">
    <property type="entry name" value="Ig-like_dom_sf"/>
</dbReference>
<dbReference type="InterPro" id="IPR051170">
    <property type="entry name" value="Neural/epithelial_adhesion"/>
</dbReference>
<dbReference type="Proteomes" id="UP001168821">
    <property type="component" value="Unassembled WGS sequence"/>
</dbReference>
<evidence type="ECO:0000259" key="6">
    <source>
        <dbReference type="PROSITE" id="PS50835"/>
    </source>
</evidence>
<feature type="chain" id="PRO_5041353970" description="Ig-like domain-containing protein" evidence="5">
    <location>
        <begin position="33"/>
        <end position="284"/>
    </location>
</feature>
<dbReference type="InterPro" id="IPR013098">
    <property type="entry name" value="Ig_I-set"/>
</dbReference>
<dbReference type="SUPFAM" id="SSF48726">
    <property type="entry name" value="Immunoglobulin"/>
    <property type="match status" value="2"/>
</dbReference>
<comment type="caution">
    <text evidence="7">The sequence shown here is derived from an EMBL/GenBank/DDBJ whole genome shotgun (WGS) entry which is preliminary data.</text>
</comment>
<keyword evidence="8" id="KW-1185">Reference proteome</keyword>
<evidence type="ECO:0000256" key="2">
    <source>
        <dbReference type="ARBA" id="ARBA00022737"/>
    </source>
</evidence>
<dbReference type="PANTHER" id="PTHR12231:SF218">
    <property type="entry name" value="MICROFIBRILLAR-ASSOCIATED PROTEIN 3-LIKE"/>
    <property type="match status" value="1"/>
</dbReference>
<dbReference type="CDD" id="cd00096">
    <property type="entry name" value="Ig"/>
    <property type="match status" value="1"/>
</dbReference>
<accession>A0AA38I899</accession>
<feature type="signal peptide" evidence="5">
    <location>
        <begin position="1"/>
        <end position="32"/>
    </location>
</feature>
<feature type="domain" description="Ig-like" evidence="6">
    <location>
        <begin position="184"/>
        <end position="267"/>
    </location>
</feature>
<dbReference type="AlphaFoldDB" id="A0AA38I899"/>
<dbReference type="EMBL" id="JALNTZ010000005">
    <property type="protein sequence ID" value="KAJ3650746.1"/>
    <property type="molecule type" value="Genomic_DNA"/>
</dbReference>
<evidence type="ECO:0000256" key="4">
    <source>
        <dbReference type="ARBA" id="ARBA00023319"/>
    </source>
</evidence>
<organism evidence="7 8">
    <name type="scientific">Zophobas morio</name>
    <dbReference type="NCBI Taxonomy" id="2755281"/>
    <lineage>
        <taxon>Eukaryota</taxon>
        <taxon>Metazoa</taxon>
        <taxon>Ecdysozoa</taxon>
        <taxon>Arthropoda</taxon>
        <taxon>Hexapoda</taxon>
        <taxon>Insecta</taxon>
        <taxon>Pterygota</taxon>
        <taxon>Neoptera</taxon>
        <taxon>Endopterygota</taxon>
        <taxon>Coleoptera</taxon>
        <taxon>Polyphaga</taxon>
        <taxon>Cucujiformia</taxon>
        <taxon>Tenebrionidae</taxon>
        <taxon>Zophobas</taxon>
    </lineage>
</organism>
<keyword evidence="1 5" id="KW-0732">Signal</keyword>
<dbReference type="PANTHER" id="PTHR12231">
    <property type="entry name" value="CTX-RELATED TYPE I TRANSMEMBRANE PROTEIN"/>
    <property type="match status" value="1"/>
</dbReference>
<dbReference type="InterPro" id="IPR003599">
    <property type="entry name" value="Ig_sub"/>
</dbReference>
<evidence type="ECO:0000313" key="7">
    <source>
        <dbReference type="EMBL" id="KAJ3650746.1"/>
    </source>
</evidence>
<reference evidence="7" key="1">
    <citation type="journal article" date="2023" name="G3 (Bethesda)">
        <title>Whole genome assemblies of Zophobas morio and Tenebrio molitor.</title>
        <authorList>
            <person name="Kaur S."/>
            <person name="Stinson S.A."/>
            <person name="diCenzo G.C."/>
        </authorList>
    </citation>
    <scope>NUCLEOTIDE SEQUENCE</scope>
    <source>
        <strain evidence="7">QUZm001</strain>
    </source>
</reference>
<dbReference type="PROSITE" id="PS50835">
    <property type="entry name" value="IG_LIKE"/>
    <property type="match status" value="2"/>
</dbReference>
<keyword evidence="2" id="KW-0677">Repeat</keyword>
<proteinExistence type="predicted"/>
<dbReference type="Pfam" id="PF07679">
    <property type="entry name" value="I-set"/>
    <property type="match status" value="1"/>
</dbReference>
<dbReference type="InterPro" id="IPR007110">
    <property type="entry name" value="Ig-like_dom"/>
</dbReference>
<dbReference type="Gene3D" id="2.60.40.10">
    <property type="entry name" value="Immunoglobulins"/>
    <property type="match status" value="2"/>
</dbReference>
<dbReference type="SMART" id="SM00409">
    <property type="entry name" value="IG"/>
    <property type="match status" value="2"/>
</dbReference>
<keyword evidence="3" id="KW-1015">Disulfide bond</keyword>
<name>A0AA38I899_9CUCU</name>
<evidence type="ECO:0000256" key="5">
    <source>
        <dbReference type="SAM" id="SignalP"/>
    </source>
</evidence>
<feature type="domain" description="Ig-like" evidence="6">
    <location>
        <begin position="44"/>
        <end position="158"/>
    </location>
</feature>
<keyword evidence="4" id="KW-0393">Immunoglobulin domain</keyword>